<evidence type="ECO:0000256" key="2">
    <source>
        <dbReference type="ARBA" id="ARBA00010271"/>
    </source>
</evidence>
<dbReference type="PANTHER" id="PTHR11062">
    <property type="entry name" value="EXOSTOSIN HEPARAN SULFATE GLYCOSYLTRANSFERASE -RELATED"/>
    <property type="match status" value="1"/>
</dbReference>
<dbReference type="AlphaFoldDB" id="A0AAW1NB55"/>
<organism evidence="9 10">
    <name type="scientific">Saponaria officinalis</name>
    <name type="common">Common soapwort</name>
    <name type="synonym">Lychnis saponaria</name>
    <dbReference type="NCBI Taxonomy" id="3572"/>
    <lineage>
        <taxon>Eukaryota</taxon>
        <taxon>Viridiplantae</taxon>
        <taxon>Streptophyta</taxon>
        <taxon>Embryophyta</taxon>
        <taxon>Tracheophyta</taxon>
        <taxon>Spermatophyta</taxon>
        <taxon>Magnoliopsida</taxon>
        <taxon>eudicotyledons</taxon>
        <taxon>Gunneridae</taxon>
        <taxon>Pentapetalae</taxon>
        <taxon>Caryophyllales</taxon>
        <taxon>Caryophyllaceae</taxon>
        <taxon>Caryophylleae</taxon>
        <taxon>Saponaria</taxon>
    </lineage>
</organism>
<dbReference type="EMBL" id="JBDFQZ010000001">
    <property type="protein sequence ID" value="KAK9755239.1"/>
    <property type="molecule type" value="Genomic_DNA"/>
</dbReference>
<feature type="domain" description="Exostosin GT47" evidence="8">
    <location>
        <begin position="124"/>
        <end position="467"/>
    </location>
</feature>
<dbReference type="GO" id="GO:0000139">
    <property type="term" value="C:Golgi membrane"/>
    <property type="evidence" value="ECO:0007669"/>
    <property type="project" value="UniProtKB-SubCell"/>
</dbReference>
<evidence type="ECO:0000259" key="8">
    <source>
        <dbReference type="Pfam" id="PF03016"/>
    </source>
</evidence>
<sequence length="565" mass="64511">MIPSRFGPNHDPNHKFSNPKTVSKKVSHAYKLVGSNDKPVAAVKCCSISWYVVVTCSVLGLLLLLFCLNSSLFFSNDINLTLDAVENARKNPSTNVKVIPYVQSLDQQPAEKLDEQNAGKLDECAGKYIYVLDVPSEFNSDLLENCSVLSPWTDMCQLLKNSGLGPRLDFSDENVFSGSDWFTTDQFSLEVIFHNRMKQYKCLTNDYSKASAVFVPYYSGLDVGRYLWNLNATLRDATSVKMAKYLSQRPEWKVFGGRDHFLIVGRITWDFRRQSENTSEYSGWGNRLFHIPEIQNMTSLLLELSPKSKFEIAVPYPTFFHPSSENEVHIWQEKMRQKRRPYLFSFAGAPRPNLKESIRNVIIKECLASEGNRCKFVNCKPNVTDCSKPETVMKLFQSSVFCLQPPGDSYTRKSIFDTILAGCIPIFLHPASAYVQYIWHLPKDYSSYSVFIPMDELKNGNITIEKRLLQIPKKKVVAMREEVIKLIPRIVYANPNSKVDGFEDAFDVAVKGVLNRVAKFKSEMEGGKNGTFESVPDELAWKYNFFGDLENREWDKYFGDSFGIQ</sequence>
<accession>A0AAW1NB55</accession>
<evidence type="ECO:0000313" key="9">
    <source>
        <dbReference type="EMBL" id="KAK9755239.1"/>
    </source>
</evidence>
<evidence type="ECO:0000256" key="7">
    <source>
        <dbReference type="SAM" id="Phobius"/>
    </source>
</evidence>
<comment type="similarity">
    <text evidence="2">Belongs to the glycosyltransferase 47 family.</text>
</comment>
<reference evidence="9" key="1">
    <citation type="submission" date="2024-03" db="EMBL/GenBank/DDBJ databases">
        <title>WGS assembly of Saponaria officinalis var. Norfolk2.</title>
        <authorList>
            <person name="Jenkins J."/>
            <person name="Shu S."/>
            <person name="Grimwood J."/>
            <person name="Barry K."/>
            <person name="Goodstein D."/>
            <person name="Schmutz J."/>
            <person name="Leebens-Mack J."/>
            <person name="Osbourn A."/>
        </authorList>
    </citation>
    <scope>NUCLEOTIDE SEQUENCE [LARGE SCALE GENOMIC DNA]</scope>
    <source>
        <strain evidence="9">JIC</strain>
    </source>
</reference>
<dbReference type="InterPro" id="IPR004263">
    <property type="entry name" value="Exostosin"/>
</dbReference>
<keyword evidence="10" id="KW-1185">Reference proteome</keyword>
<dbReference type="GO" id="GO:0016757">
    <property type="term" value="F:glycosyltransferase activity"/>
    <property type="evidence" value="ECO:0007669"/>
    <property type="project" value="UniProtKB-KW"/>
</dbReference>
<keyword evidence="3" id="KW-0328">Glycosyltransferase</keyword>
<gene>
    <name evidence="9" type="ORF">RND81_01G011900</name>
</gene>
<dbReference type="Pfam" id="PF03016">
    <property type="entry name" value="Exostosin_GT47"/>
    <property type="match status" value="1"/>
</dbReference>
<protein>
    <recommendedName>
        <fullName evidence="8">Exostosin GT47 domain-containing protein</fullName>
    </recommendedName>
</protein>
<name>A0AAW1NB55_SAPOF</name>
<proteinExistence type="inferred from homology"/>
<evidence type="ECO:0000313" key="10">
    <source>
        <dbReference type="Proteomes" id="UP001443914"/>
    </source>
</evidence>
<keyword evidence="7" id="KW-1133">Transmembrane helix</keyword>
<keyword evidence="4" id="KW-0735">Signal-anchor</keyword>
<keyword evidence="7" id="KW-0472">Membrane</keyword>
<evidence type="ECO:0000256" key="5">
    <source>
        <dbReference type="ARBA" id="ARBA00023034"/>
    </source>
</evidence>
<comment type="caution">
    <text evidence="9">The sequence shown here is derived from an EMBL/GenBank/DDBJ whole genome shotgun (WGS) entry which is preliminary data.</text>
</comment>
<dbReference type="InterPro" id="IPR040911">
    <property type="entry name" value="Exostosin_GT47"/>
</dbReference>
<evidence type="ECO:0000256" key="4">
    <source>
        <dbReference type="ARBA" id="ARBA00022968"/>
    </source>
</evidence>
<keyword evidence="3" id="KW-0808">Transferase</keyword>
<dbReference type="PANTHER" id="PTHR11062:SF282">
    <property type="entry name" value="XYLOGLUCAN GALACTOSYLTRANSFERASE GT11-RELATED"/>
    <property type="match status" value="1"/>
</dbReference>
<keyword evidence="5" id="KW-0333">Golgi apparatus</keyword>
<evidence type="ECO:0000256" key="3">
    <source>
        <dbReference type="ARBA" id="ARBA00022676"/>
    </source>
</evidence>
<feature type="transmembrane region" description="Helical" evidence="7">
    <location>
        <begin position="48"/>
        <end position="68"/>
    </location>
</feature>
<comment type="subcellular location">
    <subcellularLocation>
        <location evidence="1">Golgi apparatus membrane</location>
        <topology evidence="1">Single-pass type II membrane protein</topology>
    </subcellularLocation>
</comment>
<dbReference type="Proteomes" id="UP001443914">
    <property type="component" value="Unassembled WGS sequence"/>
</dbReference>
<keyword evidence="7" id="KW-0812">Transmembrane</keyword>
<feature type="region of interest" description="Disordered" evidence="6">
    <location>
        <begin position="1"/>
        <end position="22"/>
    </location>
</feature>
<evidence type="ECO:0000256" key="6">
    <source>
        <dbReference type="SAM" id="MobiDB-lite"/>
    </source>
</evidence>
<evidence type="ECO:0000256" key="1">
    <source>
        <dbReference type="ARBA" id="ARBA00004323"/>
    </source>
</evidence>